<dbReference type="Proteomes" id="UP001438953">
    <property type="component" value="Unassembled WGS sequence"/>
</dbReference>
<proteinExistence type="predicted"/>
<evidence type="ECO:0000313" key="2">
    <source>
        <dbReference type="Proteomes" id="UP001438953"/>
    </source>
</evidence>
<dbReference type="RefSeq" id="WP_350939352.1">
    <property type="nucleotide sequence ID" value="NZ_JAYWLC010000057.1"/>
</dbReference>
<dbReference type="EMBL" id="JAYWLC010000057">
    <property type="protein sequence ID" value="MER5174086.1"/>
    <property type="molecule type" value="Genomic_DNA"/>
</dbReference>
<accession>A0ABV1SMF0</accession>
<organism evidence="1 2">
    <name type="scientific">Thioclava kandeliae</name>
    <dbReference type="NCBI Taxonomy" id="3070818"/>
    <lineage>
        <taxon>Bacteria</taxon>
        <taxon>Pseudomonadati</taxon>
        <taxon>Pseudomonadota</taxon>
        <taxon>Alphaproteobacteria</taxon>
        <taxon>Rhodobacterales</taxon>
        <taxon>Paracoccaceae</taxon>
        <taxon>Thioclava</taxon>
    </lineage>
</organism>
<sequence length="98" mass="11398">MSYFLKEQHRIWEAIRELEAIISRRLPEEGAHTNAGIMRLNHALAQKYVQLEEHLDLCRLMDVTLPSACEVVTIRPEVSLRIVSSERSQQTKNSENRL</sequence>
<evidence type="ECO:0000313" key="1">
    <source>
        <dbReference type="EMBL" id="MER5174086.1"/>
    </source>
</evidence>
<keyword evidence="2" id="KW-1185">Reference proteome</keyword>
<reference evidence="1 2" key="1">
    <citation type="submission" date="2024-06" db="EMBL/GenBank/DDBJ databases">
        <title>Thioclava kandeliae sp. nov. from a rhizosphere soil sample of Kandelia candel in a mangrove.</title>
        <authorList>
            <person name="Mu T."/>
        </authorList>
    </citation>
    <scope>NUCLEOTIDE SEQUENCE [LARGE SCALE GENOMIC DNA]</scope>
    <source>
        <strain evidence="1 2">CPCC 100088</strain>
    </source>
</reference>
<gene>
    <name evidence="1" type="ORF">VSX56_20350</name>
</gene>
<comment type="caution">
    <text evidence="1">The sequence shown here is derived from an EMBL/GenBank/DDBJ whole genome shotgun (WGS) entry which is preliminary data.</text>
</comment>
<protein>
    <submittedName>
        <fullName evidence="1">Uncharacterized protein</fullName>
    </submittedName>
</protein>
<name>A0ABV1SMF0_9RHOB</name>